<evidence type="ECO:0000313" key="3">
    <source>
        <dbReference type="Proteomes" id="UP000749040"/>
    </source>
</evidence>
<sequence>MDRTAGSHLLIETANGVRLRPQATGGHVVVADQAVRARFSARDALSVLDLDCPPAGGDCARMPTVEVPAGTAVTVVARDAGVDAAGLTGDLHLTTVNGDITLASSGGSRSAVSLATRNGSIRTTDLRAATLSAATVNGDLDLTCADAPGAVDADTTNGSVRFLLPPGSPSYAVTTATDNGRAHLGLPTTGDRRAPRAALRTVNGDVTLAAGP</sequence>
<keyword evidence="3" id="KW-1185">Reference proteome</keyword>
<protein>
    <submittedName>
        <fullName evidence="2">DUF4097 family beta strand repeat protein</fullName>
    </submittedName>
</protein>
<dbReference type="Pfam" id="PF13349">
    <property type="entry name" value="DUF4097"/>
    <property type="match status" value="1"/>
</dbReference>
<reference evidence="2 3" key="1">
    <citation type="submission" date="2021-01" db="EMBL/GenBank/DDBJ databases">
        <title>Streptomyces acididurans sp. nov., isolated from a peat swamp forest soil.</title>
        <authorList>
            <person name="Chantavorakit T."/>
            <person name="Duangmal K."/>
        </authorList>
    </citation>
    <scope>NUCLEOTIDE SEQUENCE [LARGE SCALE GENOMIC DNA]</scope>
    <source>
        <strain evidence="2 3">KK5PA1</strain>
    </source>
</reference>
<dbReference type="EMBL" id="JADKYB010000012">
    <property type="protein sequence ID" value="MBM9507347.1"/>
    <property type="molecule type" value="Genomic_DNA"/>
</dbReference>
<organism evidence="2 3">
    <name type="scientific">Actinacidiphila acididurans</name>
    <dbReference type="NCBI Taxonomy" id="2784346"/>
    <lineage>
        <taxon>Bacteria</taxon>
        <taxon>Bacillati</taxon>
        <taxon>Actinomycetota</taxon>
        <taxon>Actinomycetes</taxon>
        <taxon>Kitasatosporales</taxon>
        <taxon>Streptomycetaceae</taxon>
        <taxon>Actinacidiphila</taxon>
    </lineage>
</organism>
<dbReference type="Proteomes" id="UP000749040">
    <property type="component" value="Unassembled WGS sequence"/>
</dbReference>
<proteinExistence type="predicted"/>
<name>A0ABS2TVI0_9ACTN</name>
<comment type="caution">
    <text evidence="2">The sequence shown here is derived from an EMBL/GenBank/DDBJ whole genome shotgun (WGS) entry which is preliminary data.</text>
</comment>
<feature type="domain" description="DUF4097" evidence="1">
    <location>
        <begin position="89"/>
        <end position="186"/>
    </location>
</feature>
<accession>A0ABS2TVI0</accession>
<dbReference type="RefSeq" id="WP_205359203.1">
    <property type="nucleotide sequence ID" value="NZ_JADKYB010000012.1"/>
</dbReference>
<gene>
    <name evidence="2" type="ORF">ITX44_22980</name>
</gene>
<dbReference type="InterPro" id="IPR025164">
    <property type="entry name" value="Toastrack_DUF4097"/>
</dbReference>
<evidence type="ECO:0000259" key="1">
    <source>
        <dbReference type="Pfam" id="PF13349"/>
    </source>
</evidence>
<evidence type="ECO:0000313" key="2">
    <source>
        <dbReference type="EMBL" id="MBM9507347.1"/>
    </source>
</evidence>